<gene>
    <name evidence="1" type="ORF">LTR37_001949</name>
</gene>
<evidence type="ECO:0000313" key="2">
    <source>
        <dbReference type="Proteomes" id="UP001281147"/>
    </source>
</evidence>
<sequence length="186" mass="20629">MASKTQQPEVYWTKPNAHCPNSKLPVLVYRNVLPEDLSEESVSKAIAANHWVKGGVFKHYPTAHFHSNVHECYAALRGRTTCLYGVGPLDDASDGVEFDMQAGDIAVHAAGVAHKNTWSTDDYVYMALYPQGAPKWNNNFCKDGLEETQRKTEQARGIPVPEWDPIVCLPTLMDGLTERADGVLVM</sequence>
<proteinExistence type="predicted"/>
<protein>
    <submittedName>
        <fullName evidence="1">Uncharacterized protein</fullName>
    </submittedName>
</protein>
<dbReference type="Proteomes" id="UP001281147">
    <property type="component" value="Unassembled WGS sequence"/>
</dbReference>
<dbReference type="EMBL" id="JAUTXU010000010">
    <property type="protein sequence ID" value="KAK3723226.1"/>
    <property type="molecule type" value="Genomic_DNA"/>
</dbReference>
<name>A0ACC3NUP5_9PEZI</name>
<accession>A0ACC3NUP5</accession>
<comment type="caution">
    <text evidence="1">The sequence shown here is derived from an EMBL/GenBank/DDBJ whole genome shotgun (WGS) entry which is preliminary data.</text>
</comment>
<organism evidence="1 2">
    <name type="scientific">Vermiconidia calcicola</name>
    <dbReference type="NCBI Taxonomy" id="1690605"/>
    <lineage>
        <taxon>Eukaryota</taxon>
        <taxon>Fungi</taxon>
        <taxon>Dikarya</taxon>
        <taxon>Ascomycota</taxon>
        <taxon>Pezizomycotina</taxon>
        <taxon>Dothideomycetes</taxon>
        <taxon>Dothideomycetidae</taxon>
        <taxon>Mycosphaerellales</taxon>
        <taxon>Extremaceae</taxon>
        <taxon>Vermiconidia</taxon>
    </lineage>
</organism>
<evidence type="ECO:0000313" key="1">
    <source>
        <dbReference type="EMBL" id="KAK3723226.1"/>
    </source>
</evidence>
<reference evidence="1" key="1">
    <citation type="submission" date="2023-07" db="EMBL/GenBank/DDBJ databases">
        <title>Black Yeasts Isolated from many extreme environments.</title>
        <authorList>
            <person name="Coleine C."/>
            <person name="Stajich J.E."/>
            <person name="Selbmann L."/>
        </authorList>
    </citation>
    <scope>NUCLEOTIDE SEQUENCE</scope>
    <source>
        <strain evidence="1">CCFEE 5714</strain>
    </source>
</reference>
<keyword evidence="2" id="KW-1185">Reference proteome</keyword>